<keyword evidence="2" id="KW-0472">Membrane</keyword>
<proteinExistence type="predicted"/>
<sequence>MLPARCWPRRWSGAWPGRSGVGRQWQNLPVPPDTPIPSPTPPVPMPPTTITVNVPPQIIEIAQKSAVTWVTWLPLAASGLVLIGAMVTLYVSNRTNRAAIAAADDREWIKWRREQLVSISNEILTAAHQAGTRLRGFSLWGSEGEVQIVEINNEMAAIPDLARKLELIAGDAFSREVTAIHRSVALCWIFASENFKTVHQSGRVGMAQANTEMSEMTESVGQACRDFTASVRAELKSAGLGQNVTPPSADGTEPRSSEGSAPPPPEPEPESPAAEPE</sequence>
<feature type="region of interest" description="Disordered" evidence="1">
    <location>
        <begin position="237"/>
        <end position="277"/>
    </location>
</feature>
<evidence type="ECO:0000256" key="1">
    <source>
        <dbReference type="SAM" id="MobiDB-lite"/>
    </source>
</evidence>
<evidence type="ECO:0000256" key="2">
    <source>
        <dbReference type="SAM" id="Phobius"/>
    </source>
</evidence>
<keyword evidence="4" id="KW-1185">Reference proteome</keyword>
<dbReference type="Proteomes" id="UP000431401">
    <property type="component" value="Unassembled WGS sequence"/>
</dbReference>
<evidence type="ECO:0000313" key="3">
    <source>
        <dbReference type="EMBL" id="MQY25120.1"/>
    </source>
</evidence>
<feature type="transmembrane region" description="Helical" evidence="2">
    <location>
        <begin position="72"/>
        <end position="91"/>
    </location>
</feature>
<name>A0A7K0DH33_9NOCA</name>
<comment type="caution">
    <text evidence="3">The sequence shown here is derived from an EMBL/GenBank/DDBJ whole genome shotgun (WGS) entry which is preliminary data.</text>
</comment>
<organism evidence="3 4">
    <name type="scientific">Nocardia aurantia</name>
    <dbReference type="NCBI Taxonomy" id="2585199"/>
    <lineage>
        <taxon>Bacteria</taxon>
        <taxon>Bacillati</taxon>
        <taxon>Actinomycetota</taxon>
        <taxon>Actinomycetes</taxon>
        <taxon>Mycobacteriales</taxon>
        <taxon>Nocardiaceae</taxon>
        <taxon>Nocardia</taxon>
    </lineage>
</organism>
<dbReference type="AlphaFoldDB" id="A0A7K0DH33"/>
<reference evidence="3 4" key="1">
    <citation type="submission" date="2019-10" db="EMBL/GenBank/DDBJ databases">
        <title>Nocardia macrotermitis sp. nov. and Nocardia aurantia sp. nov., isolated from the gut of fungus growing-termite Macrotermes natalensis.</title>
        <authorList>
            <person name="Benndorf R."/>
            <person name="Schwitalla J."/>
            <person name="Martin K."/>
            <person name="De Beer W."/>
            <person name="Kaster A.-K."/>
            <person name="Vollmers J."/>
            <person name="Poulsen M."/>
            <person name="Beemelmanns C."/>
        </authorList>
    </citation>
    <scope>NUCLEOTIDE SEQUENCE [LARGE SCALE GENOMIC DNA]</scope>
    <source>
        <strain evidence="3 4">RB56</strain>
    </source>
</reference>
<gene>
    <name evidence="3" type="ORF">NRB56_06760</name>
</gene>
<protein>
    <submittedName>
        <fullName evidence="3">Uncharacterized protein</fullName>
    </submittedName>
</protein>
<keyword evidence="2" id="KW-1133">Transmembrane helix</keyword>
<keyword evidence="2" id="KW-0812">Transmembrane</keyword>
<accession>A0A7K0DH33</accession>
<evidence type="ECO:0000313" key="4">
    <source>
        <dbReference type="Proteomes" id="UP000431401"/>
    </source>
</evidence>
<dbReference type="EMBL" id="WEGI01000001">
    <property type="protein sequence ID" value="MQY25120.1"/>
    <property type="molecule type" value="Genomic_DNA"/>
</dbReference>